<dbReference type="Proteomes" id="UP000012174">
    <property type="component" value="Unassembled WGS sequence"/>
</dbReference>
<feature type="compositionally biased region" description="Low complexity" evidence="4">
    <location>
        <begin position="353"/>
        <end position="390"/>
    </location>
</feature>
<evidence type="ECO:0000256" key="4">
    <source>
        <dbReference type="SAM" id="MobiDB-lite"/>
    </source>
</evidence>
<feature type="compositionally biased region" description="Basic and acidic residues" evidence="4">
    <location>
        <begin position="394"/>
        <end position="412"/>
    </location>
</feature>
<dbReference type="Pfam" id="PF07052">
    <property type="entry name" value="Hep_59"/>
    <property type="match status" value="1"/>
</dbReference>
<keyword evidence="5" id="KW-0067">ATP-binding</keyword>
<comment type="similarity">
    <text evidence="2">Belongs to the TLS1 family.</text>
</comment>
<keyword evidence="5" id="KW-0547">Nucleotide-binding</keyword>
<feature type="compositionally biased region" description="Basic and acidic residues" evidence="4">
    <location>
        <begin position="82"/>
        <end position="94"/>
    </location>
</feature>
<feature type="region of interest" description="Disordered" evidence="4">
    <location>
        <begin position="125"/>
        <end position="147"/>
    </location>
</feature>
<name>M7T5B9_EUTLA</name>
<keyword evidence="3" id="KW-0539">Nucleus</keyword>
<keyword evidence="5" id="KW-0378">Hydrolase</keyword>
<feature type="region of interest" description="Disordered" evidence="4">
    <location>
        <begin position="194"/>
        <end position="232"/>
    </location>
</feature>
<dbReference type="HOGENOM" id="CLU_047429_1_0_1"/>
<evidence type="ECO:0000256" key="2">
    <source>
        <dbReference type="ARBA" id="ARBA00007643"/>
    </source>
</evidence>
<dbReference type="eggNOG" id="ENOG502S5M8">
    <property type="taxonomic scope" value="Eukaryota"/>
</dbReference>
<feature type="compositionally biased region" description="Acidic residues" evidence="4">
    <location>
        <begin position="218"/>
        <end position="228"/>
    </location>
</feature>
<evidence type="ECO:0000256" key="3">
    <source>
        <dbReference type="ARBA" id="ARBA00023242"/>
    </source>
</evidence>
<reference evidence="6" key="1">
    <citation type="journal article" date="2013" name="Genome Announc.">
        <title>Draft genome sequence of the grapevine dieback fungus Eutypa lata UCR-EL1.</title>
        <authorList>
            <person name="Blanco-Ulate B."/>
            <person name="Rolshausen P.E."/>
            <person name="Cantu D."/>
        </authorList>
    </citation>
    <scope>NUCLEOTIDE SEQUENCE [LARGE SCALE GENOMIC DNA]</scope>
    <source>
        <strain evidence="6">UCR-EL1</strain>
    </source>
</reference>
<protein>
    <submittedName>
        <fullName evidence="5">Putative mrna splicing factor rna helicase protein</fullName>
    </submittedName>
</protein>
<gene>
    <name evidence="5" type="ORF">UCREL1_11227</name>
</gene>
<feature type="region of interest" description="Disordered" evidence="4">
    <location>
        <begin position="268"/>
        <end position="480"/>
    </location>
</feature>
<feature type="compositionally biased region" description="Basic and acidic residues" evidence="4">
    <location>
        <begin position="453"/>
        <end position="467"/>
    </location>
</feature>
<dbReference type="PANTHER" id="PTHR13486:SF2">
    <property type="entry name" value="SPLICING FACTOR C9ORF78"/>
    <property type="match status" value="1"/>
</dbReference>
<feature type="region of interest" description="Disordered" evidence="4">
    <location>
        <begin position="1"/>
        <end position="95"/>
    </location>
</feature>
<dbReference type="PANTHER" id="PTHR13486">
    <property type="entry name" value="TELOMERE LENGTH AND SILENCING PROTEIN 1 TLS1 FAMILY MEMBER"/>
    <property type="match status" value="1"/>
</dbReference>
<dbReference type="OrthoDB" id="5627at2759"/>
<dbReference type="GO" id="GO:0005681">
    <property type="term" value="C:spliceosomal complex"/>
    <property type="evidence" value="ECO:0007669"/>
    <property type="project" value="TreeGrafter"/>
</dbReference>
<feature type="compositionally biased region" description="Basic and acidic residues" evidence="4">
    <location>
        <begin position="208"/>
        <end position="217"/>
    </location>
</feature>
<dbReference type="GO" id="GO:0004386">
    <property type="term" value="F:helicase activity"/>
    <property type="evidence" value="ECO:0007669"/>
    <property type="project" value="UniProtKB-KW"/>
</dbReference>
<organism evidence="5 6">
    <name type="scientific">Eutypa lata (strain UCR-EL1)</name>
    <name type="common">Grapevine dieback disease fungus</name>
    <name type="synonym">Eutypa armeniacae</name>
    <dbReference type="NCBI Taxonomy" id="1287681"/>
    <lineage>
        <taxon>Eukaryota</taxon>
        <taxon>Fungi</taxon>
        <taxon>Dikarya</taxon>
        <taxon>Ascomycota</taxon>
        <taxon>Pezizomycotina</taxon>
        <taxon>Sordariomycetes</taxon>
        <taxon>Xylariomycetidae</taxon>
        <taxon>Xylariales</taxon>
        <taxon>Diatrypaceae</taxon>
        <taxon>Eutypa</taxon>
    </lineage>
</organism>
<proteinExistence type="inferred from homology"/>
<dbReference type="EMBL" id="KB707540">
    <property type="protein sequence ID" value="EMR61835.1"/>
    <property type="molecule type" value="Genomic_DNA"/>
</dbReference>
<dbReference type="AlphaFoldDB" id="M7T5B9"/>
<feature type="compositionally biased region" description="Basic and acidic residues" evidence="4">
    <location>
        <begin position="431"/>
        <end position="440"/>
    </location>
</feature>
<feature type="compositionally biased region" description="Low complexity" evidence="4">
    <location>
        <begin position="58"/>
        <end position="76"/>
    </location>
</feature>
<dbReference type="GO" id="GO:0000398">
    <property type="term" value="P:mRNA splicing, via spliceosome"/>
    <property type="evidence" value="ECO:0007669"/>
    <property type="project" value="TreeGrafter"/>
</dbReference>
<accession>M7T5B9</accession>
<evidence type="ECO:0000313" key="5">
    <source>
        <dbReference type="EMBL" id="EMR61835.1"/>
    </source>
</evidence>
<evidence type="ECO:0000313" key="6">
    <source>
        <dbReference type="Proteomes" id="UP000012174"/>
    </source>
</evidence>
<dbReference type="InterPro" id="IPR010756">
    <property type="entry name" value="Tls1-like"/>
</dbReference>
<keyword evidence="5" id="KW-0347">Helicase</keyword>
<dbReference type="KEGG" id="ela:UCREL1_11227"/>
<feature type="compositionally biased region" description="Polar residues" evidence="4">
    <location>
        <begin position="136"/>
        <end position="145"/>
    </location>
</feature>
<sequence length="480" mass="51727">MDTETATTPAEPPVQVVFRGKKRKAYRQRTETEDNDINSSNNDASPALTAVDQARNTSVPANDPSPASPSNAIDAITVPQGSREDESAAEDEKGLSVAEVLRRRNVRKSRLGGVKFSATDSALLGAGSAAGGEYNGNATSSNNDDLSLMIREEESRVIERSSTAAAGVNRRFAPQTGLSKAELAKRHSAAIAAAEASSSSIHTAQQQQHDRTFANKYDDDDEDDEDEDGDKHAIAKIFAEYAGKLTNTSQPPERHTALQGKLMEVDLGEEVRSRNAAMTERARRRLLGEAVPDDDDDDGGTAQHQRSGGRPTKVRLGRDGKPWRPRNRRGSDDVKRDQLVEAILHENRLDVYEPPTTSTSETPGGVAGAGAAAAADGSGHNAAADAINPEDAADDRIAEQFRREFMEAMAERRQRRKKAPLPPSKASAAASKKESDEILRGPKLGGSRNARAAMRDILLKQQEERKALQPGRGSSRGGRR</sequence>
<feature type="compositionally biased region" description="Basic and acidic residues" evidence="4">
    <location>
        <begin position="329"/>
        <end position="351"/>
    </location>
</feature>
<keyword evidence="6" id="KW-1185">Reference proteome</keyword>
<evidence type="ECO:0000256" key="1">
    <source>
        <dbReference type="ARBA" id="ARBA00004123"/>
    </source>
</evidence>
<comment type="subcellular location">
    <subcellularLocation>
        <location evidence="1">Nucleus</location>
    </subcellularLocation>
</comment>